<dbReference type="InterPro" id="IPR012131">
    <property type="entry name" value="Hstdl_DH"/>
</dbReference>
<dbReference type="FunFam" id="3.40.50.1980:FF:000026">
    <property type="entry name" value="Histidinol dehydrogenase"/>
    <property type="match status" value="1"/>
</dbReference>
<dbReference type="Gene3D" id="1.20.5.1300">
    <property type="match status" value="1"/>
</dbReference>
<evidence type="ECO:0000256" key="5">
    <source>
        <dbReference type="ARBA" id="ARBA00023002"/>
    </source>
</evidence>
<dbReference type="Pfam" id="PF00815">
    <property type="entry name" value="Histidinol_dh"/>
    <property type="match status" value="1"/>
</dbReference>
<evidence type="ECO:0000313" key="6">
    <source>
        <dbReference type="EMBL" id="VAW35133.1"/>
    </source>
</evidence>
<protein>
    <submittedName>
        <fullName evidence="6">Histidinol dehydrogenase</fullName>
        <ecNumber evidence="6">1.1.1.23</ecNumber>
    </submittedName>
</protein>
<name>A0A3B0V405_9ZZZZ</name>
<dbReference type="InterPro" id="IPR016161">
    <property type="entry name" value="Ald_DH/histidinol_DH"/>
</dbReference>
<keyword evidence="5 6" id="KW-0560">Oxidoreductase</keyword>
<dbReference type="NCBIfam" id="TIGR00069">
    <property type="entry name" value="hisD"/>
    <property type="match status" value="1"/>
</dbReference>
<dbReference type="EMBL" id="UOEZ01000020">
    <property type="protein sequence ID" value="VAW35133.1"/>
    <property type="molecule type" value="Genomic_DNA"/>
</dbReference>
<sequence>MQILNSKDKLFNKLLSSILHRSSTPPDGVEDTVRAVIDRVRRGGDKALVEYTETFDRVDVKGRIRVSDDEINRAFDKLSKADIKLLELSAERIESFHSHQKKESWSYTEDGVRLGQRATPLDRVGIYVPGGKAAYPSTVLMNTVPAKVAGVGEIIMTTPPSPGSDINPYVLASAKIAGVDKVYRLGGAQAVAAMAYGTKSVPKADKIVGPGNIYVATAKRMVFGTVDIDMIAGPSEILVISDGTGKASWIAADLLGQAEHDELASSILITTSEKMARAVKKELYAQLGKLKRKAIARASTEDFGVIIVVKTLAKAARISNKIAPEHLELFVEEPDKLAKKIRHAGAIFMGRYTPEAMGDYVAGPNHTLPTGGTARFSSPLGVYDFIKFSSIIEFSEESIKKLGPKARRFATIEGLEAHAKSVDRRIKD</sequence>
<dbReference type="PANTHER" id="PTHR21256:SF2">
    <property type="entry name" value="HISTIDINE BIOSYNTHESIS TRIFUNCTIONAL PROTEIN"/>
    <property type="match status" value="1"/>
</dbReference>
<dbReference type="GO" id="GO:0046872">
    <property type="term" value="F:metal ion binding"/>
    <property type="evidence" value="ECO:0007669"/>
    <property type="project" value="UniProtKB-KW"/>
</dbReference>
<gene>
    <name evidence="6" type="ORF">MNBD_DELTA02-82</name>
</gene>
<dbReference type="GO" id="GO:0051287">
    <property type="term" value="F:NAD binding"/>
    <property type="evidence" value="ECO:0007669"/>
    <property type="project" value="InterPro"/>
</dbReference>
<evidence type="ECO:0000256" key="4">
    <source>
        <dbReference type="ARBA" id="ARBA00022833"/>
    </source>
</evidence>
<comment type="similarity">
    <text evidence="2">Belongs to the histidinol dehydrogenase family.</text>
</comment>
<evidence type="ECO:0000256" key="2">
    <source>
        <dbReference type="ARBA" id="ARBA00010178"/>
    </source>
</evidence>
<dbReference type="GO" id="GO:0005829">
    <property type="term" value="C:cytosol"/>
    <property type="evidence" value="ECO:0007669"/>
    <property type="project" value="TreeGrafter"/>
</dbReference>
<dbReference type="GO" id="GO:0004399">
    <property type="term" value="F:histidinol dehydrogenase activity"/>
    <property type="evidence" value="ECO:0007669"/>
    <property type="project" value="UniProtKB-EC"/>
</dbReference>
<dbReference type="PIRSF" id="PIRSF000099">
    <property type="entry name" value="Histidinol_dh"/>
    <property type="match status" value="1"/>
</dbReference>
<reference evidence="6" key="1">
    <citation type="submission" date="2018-06" db="EMBL/GenBank/DDBJ databases">
        <authorList>
            <person name="Zhirakovskaya E."/>
        </authorList>
    </citation>
    <scope>NUCLEOTIDE SEQUENCE</scope>
</reference>
<dbReference type="FunFam" id="3.40.50.1980:FF:000001">
    <property type="entry name" value="Histidinol dehydrogenase"/>
    <property type="match status" value="1"/>
</dbReference>
<dbReference type="CDD" id="cd06572">
    <property type="entry name" value="Histidinol_dh"/>
    <property type="match status" value="1"/>
</dbReference>
<dbReference type="GO" id="GO:0000105">
    <property type="term" value="P:L-histidine biosynthetic process"/>
    <property type="evidence" value="ECO:0007669"/>
    <property type="project" value="InterPro"/>
</dbReference>
<dbReference type="PROSITE" id="PS00611">
    <property type="entry name" value="HISOL_DEHYDROGENASE"/>
    <property type="match status" value="1"/>
</dbReference>
<dbReference type="InterPro" id="IPR022695">
    <property type="entry name" value="Histidinol_DH_monofunct"/>
</dbReference>
<dbReference type="PRINTS" id="PR00083">
    <property type="entry name" value="HOLDHDRGNASE"/>
</dbReference>
<keyword evidence="3" id="KW-0479">Metal-binding</keyword>
<organism evidence="6">
    <name type="scientific">hydrothermal vent metagenome</name>
    <dbReference type="NCBI Taxonomy" id="652676"/>
    <lineage>
        <taxon>unclassified sequences</taxon>
        <taxon>metagenomes</taxon>
        <taxon>ecological metagenomes</taxon>
    </lineage>
</organism>
<evidence type="ECO:0000256" key="3">
    <source>
        <dbReference type="ARBA" id="ARBA00022723"/>
    </source>
</evidence>
<dbReference type="Gene3D" id="3.40.50.1980">
    <property type="entry name" value="Nitrogenase molybdenum iron protein domain"/>
    <property type="match status" value="2"/>
</dbReference>
<keyword evidence="4" id="KW-0862">Zinc</keyword>
<accession>A0A3B0V405</accession>
<dbReference type="PANTHER" id="PTHR21256">
    <property type="entry name" value="HISTIDINOL DEHYDROGENASE HDH"/>
    <property type="match status" value="1"/>
</dbReference>
<dbReference type="AlphaFoldDB" id="A0A3B0V405"/>
<dbReference type="HAMAP" id="MF_01024">
    <property type="entry name" value="HisD"/>
    <property type="match status" value="1"/>
</dbReference>
<dbReference type="EC" id="1.1.1.23" evidence="6"/>
<comment type="cofactor">
    <cofactor evidence="1">
        <name>Zn(2+)</name>
        <dbReference type="ChEBI" id="CHEBI:29105"/>
    </cofactor>
</comment>
<proteinExistence type="inferred from homology"/>
<evidence type="ECO:0000256" key="1">
    <source>
        <dbReference type="ARBA" id="ARBA00001947"/>
    </source>
</evidence>
<dbReference type="InterPro" id="IPR001692">
    <property type="entry name" value="Histidinol_DH_CS"/>
</dbReference>
<dbReference type="SUPFAM" id="SSF53720">
    <property type="entry name" value="ALDH-like"/>
    <property type="match status" value="1"/>
</dbReference>